<comment type="similarity">
    <text evidence="5 6">Belongs to the XseA family.</text>
</comment>
<evidence type="ECO:0000259" key="8">
    <source>
        <dbReference type="Pfam" id="PF02601"/>
    </source>
</evidence>
<keyword evidence="4 5" id="KW-0269">Exonuclease</keyword>
<gene>
    <name evidence="5 10" type="primary">xseA</name>
    <name evidence="10" type="ORF">NITLEN_20671</name>
</gene>
<keyword evidence="3 5" id="KW-0378">Hydrolase</keyword>
<dbReference type="InterPro" id="IPR020579">
    <property type="entry name" value="Exonuc_VII_lsu_C"/>
</dbReference>
<dbReference type="Pfam" id="PF02601">
    <property type="entry name" value="Exonuc_VII_L"/>
    <property type="match status" value="1"/>
</dbReference>
<dbReference type="Proteomes" id="UP000248168">
    <property type="component" value="Unassembled WGS sequence"/>
</dbReference>
<dbReference type="OrthoDB" id="9802795at2"/>
<dbReference type="GO" id="GO:0006308">
    <property type="term" value="P:DNA catabolic process"/>
    <property type="evidence" value="ECO:0007669"/>
    <property type="project" value="UniProtKB-UniRule"/>
</dbReference>
<dbReference type="GO" id="GO:0003676">
    <property type="term" value="F:nucleic acid binding"/>
    <property type="evidence" value="ECO:0007669"/>
    <property type="project" value="InterPro"/>
</dbReference>
<keyword evidence="2 5" id="KW-0540">Nuclease</keyword>
<evidence type="ECO:0000259" key="9">
    <source>
        <dbReference type="Pfam" id="PF13742"/>
    </source>
</evidence>
<dbReference type="CDD" id="cd04489">
    <property type="entry name" value="ExoVII_LU_OBF"/>
    <property type="match status" value="1"/>
</dbReference>
<evidence type="ECO:0000313" key="11">
    <source>
        <dbReference type="Proteomes" id="UP000248168"/>
    </source>
</evidence>
<feature type="domain" description="Exonuclease VII large subunit C-terminal" evidence="8">
    <location>
        <begin position="158"/>
        <end position="470"/>
    </location>
</feature>
<proteinExistence type="inferred from homology"/>
<dbReference type="GO" id="GO:0008855">
    <property type="term" value="F:exodeoxyribonuclease VII activity"/>
    <property type="evidence" value="ECO:0007669"/>
    <property type="project" value="UniProtKB-UniRule"/>
</dbReference>
<feature type="compositionally biased region" description="Polar residues" evidence="7">
    <location>
        <begin position="1"/>
        <end position="20"/>
    </location>
</feature>
<evidence type="ECO:0000256" key="6">
    <source>
        <dbReference type="RuleBase" id="RU004355"/>
    </source>
</evidence>
<dbReference type="FunCoup" id="A0A330L5D4">
    <property type="interactions" value="277"/>
</dbReference>
<feature type="region of interest" description="Disordered" evidence="7">
    <location>
        <begin position="1"/>
        <end position="37"/>
    </location>
</feature>
<dbReference type="EC" id="3.1.11.6" evidence="5"/>
<organism evidence="10 11">
    <name type="scientific">Nitrospira lenta</name>
    <dbReference type="NCBI Taxonomy" id="1436998"/>
    <lineage>
        <taxon>Bacteria</taxon>
        <taxon>Pseudomonadati</taxon>
        <taxon>Nitrospirota</taxon>
        <taxon>Nitrospiria</taxon>
        <taxon>Nitrospirales</taxon>
        <taxon>Nitrospiraceae</taxon>
        <taxon>Nitrospira</taxon>
    </lineage>
</organism>
<dbReference type="RefSeq" id="WP_121989335.1">
    <property type="nucleotide sequence ID" value="NZ_OUNR01000012.1"/>
</dbReference>
<protein>
    <recommendedName>
        <fullName evidence="5">Exodeoxyribonuclease 7 large subunit</fullName>
        <ecNumber evidence="5">3.1.11.6</ecNumber>
    </recommendedName>
    <alternativeName>
        <fullName evidence="5">Exodeoxyribonuclease VII large subunit</fullName>
        <shortName evidence="5">Exonuclease VII large subunit</shortName>
    </alternativeName>
</protein>
<sequence length="482" mass="52578">MHNSARRLQSNGSGSSTKGDLTTGFRPPTAFSAPGSSVRQVHTVSELTALVRSTLESSFTEVWLEGEVSNLRAPASGHLYCTLKDESSQIRAVLFRTTATRLRFALEDGLQVVARGRVTVYEPRGEYQIIVDYVEPKGRGALQLAFEQLRTRLAEEGLFDEERKRSLPELPRTVGLVTSLSGAVIRDMLTVLHRRCPTLHIIIVPVQVQGEGSAEQIAAAIRMLSESGLVEVMIVGRGGGSLEDLWSFNEEVVVRAIAASRVPVVSAVGHETDVTLADFAADLRAPTPSAAAEAVAPVLAQIVSRLAELSARLQHVVGRRMEEERQRLRLATHQIAAVRVRVQEEIQRVDATVYEMSAAVRLVLQVGQDRMIRANQGLMARSPHARVRHGLAVVPQLAARLYQGTRGIVETRTQRVQSCASRLHALSPLATLGRGYSVLQHARTAEVIRGVDDVHVGEELQAKLIDGRLLCIVKAGIPDSLM</sequence>
<evidence type="ECO:0000256" key="3">
    <source>
        <dbReference type="ARBA" id="ARBA00022801"/>
    </source>
</evidence>
<feature type="domain" description="OB-fold nucleic acid binding" evidence="9">
    <location>
        <begin position="43"/>
        <end position="134"/>
    </location>
</feature>
<dbReference type="NCBIfam" id="TIGR00237">
    <property type="entry name" value="xseA"/>
    <property type="match status" value="1"/>
</dbReference>
<evidence type="ECO:0000313" key="10">
    <source>
        <dbReference type="EMBL" id="SPP65031.1"/>
    </source>
</evidence>
<dbReference type="HAMAP" id="MF_00378">
    <property type="entry name" value="Exonuc_7_L"/>
    <property type="match status" value="1"/>
</dbReference>
<evidence type="ECO:0000256" key="4">
    <source>
        <dbReference type="ARBA" id="ARBA00022839"/>
    </source>
</evidence>
<comment type="subunit">
    <text evidence="5">Heterooligomer composed of large and small subunits.</text>
</comment>
<keyword evidence="1 5" id="KW-0963">Cytoplasm</keyword>
<dbReference type="InterPro" id="IPR025824">
    <property type="entry name" value="OB-fold_nuc-bd_dom"/>
</dbReference>
<evidence type="ECO:0000256" key="2">
    <source>
        <dbReference type="ARBA" id="ARBA00022722"/>
    </source>
</evidence>
<dbReference type="EMBL" id="OUNR01000012">
    <property type="protein sequence ID" value="SPP65031.1"/>
    <property type="molecule type" value="Genomic_DNA"/>
</dbReference>
<name>A0A330L5D4_9BACT</name>
<dbReference type="PANTHER" id="PTHR30008:SF0">
    <property type="entry name" value="EXODEOXYRIBONUCLEASE 7 LARGE SUBUNIT"/>
    <property type="match status" value="1"/>
</dbReference>
<comment type="catalytic activity">
    <reaction evidence="5 6">
        <text>Exonucleolytic cleavage in either 5'- to 3'- or 3'- to 5'-direction to yield nucleoside 5'-phosphates.</text>
        <dbReference type="EC" id="3.1.11.6"/>
    </reaction>
</comment>
<dbReference type="PANTHER" id="PTHR30008">
    <property type="entry name" value="EXODEOXYRIBONUCLEASE 7 LARGE SUBUNIT"/>
    <property type="match status" value="1"/>
</dbReference>
<dbReference type="Pfam" id="PF13742">
    <property type="entry name" value="tRNA_anti_2"/>
    <property type="match status" value="1"/>
</dbReference>
<evidence type="ECO:0000256" key="7">
    <source>
        <dbReference type="SAM" id="MobiDB-lite"/>
    </source>
</evidence>
<dbReference type="GO" id="GO:0005737">
    <property type="term" value="C:cytoplasm"/>
    <property type="evidence" value="ECO:0007669"/>
    <property type="project" value="UniProtKB-SubCell"/>
</dbReference>
<dbReference type="AlphaFoldDB" id="A0A330L5D4"/>
<evidence type="ECO:0000256" key="1">
    <source>
        <dbReference type="ARBA" id="ARBA00022490"/>
    </source>
</evidence>
<comment type="subcellular location">
    <subcellularLocation>
        <location evidence="5 6">Cytoplasm</location>
    </subcellularLocation>
</comment>
<evidence type="ECO:0000256" key="5">
    <source>
        <dbReference type="HAMAP-Rule" id="MF_00378"/>
    </source>
</evidence>
<comment type="function">
    <text evidence="5">Bidirectionally degrades single-stranded DNA into large acid-insoluble oligonucleotides, which are then degraded further into small acid-soluble oligonucleotides.</text>
</comment>
<dbReference type="InterPro" id="IPR003753">
    <property type="entry name" value="Exonuc_VII_L"/>
</dbReference>
<keyword evidence="11" id="KW-1185">Reference proteome</keyword>
<dbReference type="InParanoid" id="A0A330L5D4"/>
<dbReference type="GO" id="GO:0009318">
    <property type="term" value="C:exodeoxyribonuclease VII complex"/>
    <property type="evidence" value="ECO:0007669"/>
    <property type="project" value="UniProtKB-UniRule"/>
</dbReference>
<accession>A0A330L5D4</accession>
<reference evidence="11" key="1">
    <citation type="submission" date="2018-04" db="EMBL/GenBank/DDBJ databases">
        <authorList>
            <person name="Lucker S."/>
            <person name="Sakoula D."/>
        </authorList>
    </citation>
    <scope>NUCLEOTIDE SEQUENCE [LARGE SCALE GENOMIC DNA]</scope>
</reference>